<dbReference type="EMBL" id="CAJNJQ010004124">
    <property type="protein sequence ID" value="CAE7208517.1"/>
    <property type="molecule type" value="Genomic_DNA"/>
</dbReference>
<evidence type="ECO:0000313" key="1">
    <source>
        <dbReference type="EMBL" id="CAE7208517.1"/>
    </source>
</evidence>
<protein>
    <submittedName>
        <fullName evidence="1">Uncharacterized protein</fullName>
    </submittedName>
</protein>
<reference evidence="1" key="1">
    <citation type="submission" date="2021-01" db="EMBL/GenBank/DDBJ databases">
        <authorList>
            <person name="Kaushik A."/>
        </authorList>
    </citation>
    <scope>NUCLEOTIDE SEQUENCE</scope>
    <source>
        <strain evidence="1">AG5</strain>
    </source>
</reference>
<evidence type="ECO:0000313" key="2">
    <source>
        <dbReference type="Proteomes" id="UP000663827"/>
    </source>
</evidence>
<name>A0A8H3E857_9AGAM</name>
<dbReference type="AlphaFoldDB" id="A0A8H3E857"/>
<gene>
    <name evidence="1" type="ORF">RDB_LOCUS147993</name>
</gene>
<accession>A0A8H3E857</accession>
<dbReference type="Proteomes" id="UP000663827">
    <property type="component" value="Unassembled WGS sequence"/>
</dbReference>
<sequence length="231" mass="25957">MSGQQARILVPNSGEQVVVGQIQRTVINRPGQEALLALLEPFLRRVEWELIASYSNRSSSYQKVELQTRTRLTVTNGIEASTNLNIPGSFAGLTFTFGGTTKTFTPAETTEAGVQATKTYSLEPMKTLYIYQRRYTFRERVWWIMDAWGKYWTAGNDGNNETIQASILLHIYADEFLTSEVELTDQQAVYVQPASRPRTEDQWQVLQYASLSANAKNSITGTLNSAARTVN</sequence>
<organism evidence="1 2">
    <name type="scientific">Rhizoctonia solani</name>
    <dbReference type="NCBI Taxonomy" id="456999"/>
    <lineage>
        <taxon>Eukaryota</taxon>
        <taxon>Fungi</taxon>
        <taxon>Dikarya</taxon>
        <taxon>Basidiomycota</taxon>
        <taxon>Agaricomycotina</taxon>
        <taxon>Agaricomycetes</taxon>
        <taxon>Cantharellales</taxon>
        <taxon>Ceratobasidiaceae</taxon>
        <taxon>Rhizoctonia</taxon>
    </lineage>
</organism>
<proteinExistence type="predicted"/>
<comment type="caution">
    <text evidence="1">The sequence shown here is derived from an EMBL/GenBank/DDBJ whole genome shotgun (WGS) entry which is preliminary data.</text>
</comment>